<evidence type="ECO:0000259" key="1">
    <source>
        <dbReference type="Pfam" id="PF00078"/>
    </source>
</evidence>
<dbReference type="InterPro" id="IPR043502">
    <property type="entry name" value="DNA/RNA_pol_sf"/>
</dbReference>
<evidence type="ECO:0000313" key="2">
    <source>
        <dbReference type="EMBL" id="VDI59225.1"/>
    </source>
</evidence>
<dbReference type="SUPFAM" id="SSF56672">
    <property type="entry name" value="DNA/RNA polymerases"/>
    <property type="match status" value="1"/>
</dbReference>
<accession>A0A8B6G6B8</accession>
<proteinExistence type="predicted"/>
<dbReference type="PANTHER" id="PTHR47331">
    <property type="entry name" value="PHD-TYPE DOMAIN-CONTAINING PROTEIN"/>
    <property type="match status" value="1"/>
</dbReference>
<protein>
    <recommendedName>
        <fullName evidence="1">Reverse transcriptase domain-containing protein</fullName>
    </recommendedName>
</protein>
<sequence length="272" mass="31186">MYGSLLIPVILGKIPHEVRKNITRENGSDSWNIQSLRNAIGKEISIQESGYGDYTQTYSTATPSANFITSVKRVTTDKTDKTRPINTTDKSLNSNRKKQCAYCDGNHWPNECKDVIDHDKRVAIIKEKRLCFNCLVTADIEKAFLHIELDVADRDVTRFYWLENPMDIESRLITYRFKVVLFGATCSPFILSATLMKHFRDNATTSTELTGNAEWNYCLTDDNPADYLTGGIYAKHLYNNSLWMNGPQCILNRENWPTWTRKLKNCSTMVNC</sequence>
<reference evidence="2" key="1">
    <citation type="submission" date="2018-11" db="EMBL/GenBank/DDBJ databases">
        <authorList>
            <person name="Alioto T."/>
            <person name="Alioto T."/>
        </authorList>
    </citation>
    <scope>NUCLEOTIDE SEQUENCE</scope>
</reference>
<organism evidence="2 3">
    <name type="scientific">Mytilus galloprovincialis</name>
    <name type="common">Mediterranean mussel</name>
    <dbReference type="NCBI Taxonomy" id="29158"/>
    <lineage>
        <taxon>Eukaryota</taxon>
        <taxon>Metazoa</taxon>
        <taxon>Spiralia</taxon>
        <taxon>Lophotrochozoa</taxon>
        <taxon>Mollusca</taxon>
        <taxon>Bivalvia</taxon>
        <taxon>Autobranchia</taxon>
        <taxon>Pteriomorphia</taxon>
        <taxon>Mytilida</taxon>
        <taxon>Mytiloidea</taxon>
        <taxon>Mytilidae</taxon>
        <taxon>Mytilinae</taxon>
        <taxon>Mytilus</taxon>
    </lineage>
</organism>
<dbReference type="InterPro" id="IPR000477">
    <property type="entry name" value="RT_dom"/>
</dbReference>
<feature type="domain" description="Reverse transcriptase" evidence="1">
    <location>
        <begin position="78"/>
        <end position="204"/>
    </location>
</feature>
<dbReference type="Proteomes" id="UP000596742">
    <property type="component" value="Unassembled WGS sequence"/>
</dbReference>
<dbReference type="AlphaFoldDB" id="A0A8B6G6B8"/>
<name>A0A8B6G6B8_MYTGA</name>
<keyword evidence="3" id="KW-1185">Reference proteome</keyword>
<gene>
    <name evidence="2" type="ORF">MGAL_10B026245</name>
</gene>
<dbReference type="EMBL" id="UYJE01007934">
    <property type="protein sequence ID" value="VDI59225.1"/>
    <property type="molecule type" value="Genomic_DNA"/>
</dbReference>
<evidence type="ECO:0000313" key="3">
    <source>
        <dbReference type="Proteomes" id="UP000596742"/>
    </source>
</evidence>
<comment type="caution">
    <text evidence="2">The sequence shown here is derived from an EMBL/GenBank/DDBJ whole genome shotgun (WGS) entry which is preliminary data.</text>
</comment>
<dbReference type="OrthoDB" id="6147003at2759"/>
<dbReference type="Pfam" id="PF00078">
    <property type="entry name" value="RVT_1"/>
    <property type="match status" value="1"/>
</dbReference>